<dbReference type="EMBL" id="JAKJXP020000037">
    <property type="protein sequence ID" value="KAK7752579.1"/>
    <property type="molecule type" value="Genomic_DNA"/>
</dbReference>
<dbReference type="Proteomes" id="UP001320420">
    <property type="component" value="Unassembled WGS sequence"/>
</dbReference>
<dbReference type="GO" id="GO:0008237">
    <property type="term" value="F:metallopeptidase activity"/>
    <property type="evidence" value="ECO:0007669"/>
    <property type="project" value="InterPro"/>
</dbReference>
<evidence type="ECO:0000313" key="2">
    <source>
        <dbReference type="EMBL" id="KAK7752579.1"/>
    </source>
</evidence>
<sequence length="287" mass="32346">MAGFQKTVVLLAMLLSTIVTGLIVPSLNVSYYNHSIAGPPIKAPTATRYSWWIDQSCKNTQGFEASFNEAREMACVTKTKLASKTDRDFERVFEYTFHASKSSGWTYPHSDAWKKRNRKNTKRTPLQHSNYRATIDLCDLAFPKTQVAKLIDTMDPYDLQDADIDDVGYLTSVTILHEWTHAYPYLTRDVPNRDWLGRPIPNSAYGWIANGDKTTADALLNAETYTLMALWAKLSQVEHEDLEGSSHVMRGGFTLARDPGDDFPVARTVANQQALEGRLMAYADITH</sequence>
<organism evidence="2 3">
    <name type="scientific">Diatrype stigma</name>
    <dbReference type="NCBI Taxonomy" id="117547"/>
    <lineage>
        <taxon>Eukaryota</taxon>
        <taxon>Fungi</taxon>
        <taxon>Dikarya</taxon>
        <taxon>Ascomycota</taxon>
        <taxon>Pezizomycotina</taxon>
        <taxon>Sordariomycetes</taxon>
        <taxon>Xylariomycetidae</taxon>
        <taxon>Xylariales</taxon>
        <taxon>Diatrypaceae</taxon>
        <taxon>Diatrype</taxon>
    </lineage>
</organism>
<dbReference type="AlphaFoldDB" id="A0AAN9V0H9"/>
<reference evidence="2 3" key="1">
    <citation type="submission" date="2024-02" db="EMBL/GenBank/DDBJ databases">
        <title>De novo assembly and annotation of 12 fungi associated with fruit tree decline syndrome in Ontario, Canada.</title>
        <authorList>
            <person name="Sulman M."/>
            <person name="Ellouze W."/>
            <person name="Ilyukhin E."/>
        </authorList>
    </citation>
    <scope>NUCLEOTIDE SEQUENCE [LARGE SCALE GENOMIC DNA]</scope>
    <source>
        <strain evidence="2 3">M11/M66-122</strain>
    </source>
</reference>
<dbReference type="InterPro" id="IPR024079">
    <property type="entry name" value="MetalloPept_cat_dom_sf"/>
</dbReference>
<dbReference type="Gene3D" id="3.40.390.10">
    <property type="entry name" value="Collagenase (Catalytic Domain)"/>
    <property type="match status" value="1"/>
</dbReference>
<name>A0AAN9V0H9_9PEZI</name>
<evidence type="ECO:0000313" key="3">
    <source>
        <dbReference type="Proteomes" id="UP001320420"/>
    </source>
</evidence>
<accession>A0AAN9V0H9</accession>
<keyword evidence="1" id="KW-0732">Signal</keyword>
<comment type="caution">
    <text evidence="2">The sequence shown here is derived from an EMBL/GenBank/DDBJ whole genome shotgun (WGS) entry which is preliminary data.</text>
</comment>
<proteinExistence type="predicted"/>
<protein>
    <submittedName>
        <fullName evidence="2">Uncharacterized protein</fullName>
    </submittedName>
</protein>
<gene>
    <name evidence="2" type="ORF">SLS62_005547</name>
</gene>
<feature type="chain" id="PRO_5042848603" evidence="1">
    <location>
        <begin position="22"/>
        <end position="287"/>
    </location>
</feature>
<keyword evidence="3" id="KW-1185">Reference proteome</keyword>
<evidence type="ECO:0000256" key="1">
    <source>
        <dbReference type="SAM" id="SignalP"/>
    </source>
</evidence>
<feature type="signal peptide" evidence="1">
    <location>
        <begin position="1"/>
        <end position="21"/>
    </location>
</feature>